<dbReference type="AlphaFoldDB" id="A0A158BJI3"/>
<dbReference type="OrthoDB" id="9781023at2"/>
<comment type="caution">
    <text evidence="2">The sequence shown here is derived from an EMBL/GenBank/DDBJ whole genome shotgun (WGS) entry which is preliminary data.</text>
</comment>
<organism evidence="2 3">
    <name type="scientific">Caballeronia glebae</name>
    <dbReference type="NCBI Taxonomy" id="1777143"/>
    <lineage>
        <taxon>Bacteria</taxon>
        <taxon>Pseudomonadati</taxon>
        <taxon>Pseudomonadota</taxon>
        <taxon>Betaproteobacteria</taxon>
        <taxon>Burkholderiales</taxon>
        <taxon>Burkholderiaceae</taxon>
        <taxon>Caballeronia</taxon>
    </lineage>
</organism>
<dbReference type="STRING" id="1777143.AWB82_04158"/>
<dbReference type="InterPro" id="IPR036518">
    <property type="entry name" value="CobE/GbiG_C_sf"/>
</dbReference>
<dbReference type="Proteomes" id="UP000054596">
    <property type="component" value="Unassembled WGS sequence"/>
</dbReference>
<feature type="domain" description="CobE/GbiG C-terminal" evidence="1">
    <location>
        <begin position="16"/>
        <end position="131"/>
    </location>
</feature>
<evidence type="ECO:0000313" key="2">
    <source>
        <dbReference type="EMBL" id="SAK69926.1"/>
    </source>
</evidence>
<accession>A0A158BJI3</accession>
<dbReference type="InterPro" id="IPR002750">
    <property type="entry name" value="CobE/GbiG_C"/>
</dbReference>
<keyword evidence="3" id="KW-1185">Reference proteome</keyword>
<reference evidence="2" key="1">
    <citation type="submission" date="2016-01" db="EMBL/GenBank/DDBJ databases">
        <authorList>
            <person name="Peeters C."/>
        </authorList>
    </citation>
    <scope>NUCLEOTIDE SEQUENCE [LARGE SCALE GENOMIC DNA]</scope>
    <source>
        <strain evidence="2">LMG 29325</strain>
    </source>
</reference>
<dbReference type="PANTHER" id="PTHR37477">
    <property type="entry name" value="COBALT-PRECORRIN-5A HYDROLASE"/>
    <property type="match status" value="1"/>
</dbReference>
<proteinExistence type="predicted"/>
<dbReference type="Gene3D" id="3.30.420.180">
    <property type="entry name" value="CobE/GbiG C-terminal domain"/>
    <property type="match status" value="1"/>
</dbReference>
<evidence type="ECO:0000313" key="3">
    <source>
        <dbReference type="Proteomes" id="UP000054596"/>
    </source>
</evidence>
<gene>
    <name evidence="2" type="ORF">AWB82_04158</name>
</gene>
<dbReference type="PANTHER" id="PTHR37477:SF1">
    <property type="entry name" value="COBALT-PRECORRIN-5A HYDROLASE"/>
    <property type="match status" value="1"/>
</dbReference>
<dbReference type="EMBL" id="FCOJ02000030">
    <property type="protein sequence ID" value="SAK69926.1"/>
    <property type="molecule type" value="Genomic_DNA"/>
</dbReference>
<sequence length="141" mass="14900">METVIAHMNPPAAMRLAIGIGCKRGTSADAIERAVRSALGTRGFGDIAIVASIDAKRHEVGLLAFCERHRLTLRFYSAEEIAHAPRTAVSHHAMKHLNVHGVCEPCALLAGNAQTLIVPKTTDCGVSVAIAMVHASRANGT</sequence>
<evidence type="ECO:0000259" key="1">
    <source>
        <dbReference type="Pfam" id="PF01890"/>
    </source>
</evidence>
<dbReference type="SUPFAM" id="SSF159664">
    <property type="entry name" value="CobE/GbiG C-terminal domain-like"/>
    <property type="match status" value="1"/>
</dbReference>
<dbReference type="Pfam" id="PF01890">
    <property type="entry name" value="CbiG_C"/>
    <property type="match status" value="1"/>
</dbReference>
<dbReference type="GO" id="GO:0009236">
    <property type="term" value="P:cobalamin biosynthetic process"/>
    <property type="evidence" value="ECO:0007669"/>
    <property type="project" value="InterPro"/>
</dbReference>
<protein>
    <submittedName>
        <fullName evidence="2">Cobalamin biosynthesis protein CbiG</fullName>
    </submittedName>
</protein>
<dbReference type="InterPro" id="IPR052553">
    <property type="entry name" value="CbiG_hydrolase"/>
</dbReference>
<name>A0A158BJI3_9BURK</name>